<dbReference type="PANTHER" id="PTHR13457:SF1">
    <property type="entry name" value="HEAT REPEAT-CONTAINING PROTEIN 1"/>
    <property type="match status" value="1"/>
</dbReference>
<dbReference type="GO" id="GO:0000462">
    <property type="term" value="P:maturation of SSU-rRNA from tricistronic rRNA transcript (SSU-rRNA, 5.8S rRNA, LSU-rRNA)"/>
    <property type="evidence" value="ECO:0007669"/>
    <property type="project" value="TreeGrafter"/>
</dbReference>
<dbReference type="SMART" id="SM01036">
    <property type="entry name" value="BP28CT"/>
    <property type="match status" value="1"/>
</dbReference>
<evidence type="ECO:0000256" key="1">
    <source>
        <dbReference type="ARBA" id="ARBA00004604"/>
    </source>
</evidence>
<evidence type="ECO:0000256" key="7">
    <source>
        <dbReference type="ARBA" id="ARBA00023274"/>
    </source>
</evidence>
<keyword evidence="7 9" id="KW-0687">Ribonucleoprotein</keyword>
<proteinExistence type="inferred from homology"/>
<evidence type="ECO:0000256" key="9">
    <source>
        <dbReference type="RuleBase" id="RU367065"/>
    </source>
</evidence>
<reference evidence="11 12" key="1">
    <citation type="submission" date="2015-04" db="EMBL/GenBank/DDBJ databases">
        <authorList>
            <person name="Syromyatnikov M.Y."/>
            <person name="Popov V.N."/>
        </authorList>
    </citation>
    <scope>NUCLEOTIDE SEQUENCE [LARGE SCALE GENOMIC DNA]</scope>
</reference>
<evidence type="ECO:0000259" key="10">
    <source>
        <dbReference type="SMART" id="SM01036"/>
    </source>
</evidence>
<dbReference type="InterPro" id="IPR022125">
    <property type="entry name" value="U3snoRNP10_N"/>
</dbReference>
<dbReference type="EMBL" id="CVRI01000058">
    <property type="protein sequence ID" value="CRL02641.1"/>
    <property type="molecule type" value="Genomic_DNA"/>
</dbReference>
<dbReference type="InterPro" id="IPR057546">
    <property type="entry name" value="HEAT_GCN1"/>
</dbReference>
<dbReference type="OrthoDB" id="31183at2759"/>
<keyword evidence="4 9" id="KW-0698">rRNA processing</keyword>
<feature type="domain" description="BP28 C-terminal" evidence="10">
    <location>
        <begin position="1543"/>
        <end position="1695"/>
    </location>
</feature>
<dbReference type="InterPro" id="IPR021133">
    <property type="entry name" value="HEAT_type_2"/>
</dbReference>
<comment type="subcellular location">
    <subcellularLocation>
        <location evidence="1 9">Nucleus</location>
        <location evidence="1 9">Nucleolus</location>
    </subcellularLocation>
</comment>
<dbReference type="PANTHER" id="PTHR13457">
    <property type="entry name" value="BAP28"/>
    <property type="match status" value="1"/>
</dbReference>
<dbReference type="InterPro" id="IPR016024">
    <property type="entry name" value="ARM-type_fold"/>
</dbReference>
<evidence type="ECO:0000313" key="12">
    <source>
        <dbReference type="Proteomes" id="UP000183832"/>
    </source>
</evidence>
<evidence type="ECO:0000256" key="3">
    <source>
        <dbReference type="ARBA" id="ARBA00022517"/>
    </source>
</evidence>
<dbReference type="GO" id="GO:0032040">
    <property type="term" value="C:small-subunit processome"/>
    <property type="evidence" value="ECO:0007669"/>
    <property type="project" value="TreeGrafter"/>
</dbReference>
<keyword evidence="12" id="KW-1185">Reference proteome</keyword>
<dbReference type="InterPro" id="IPR040191">
    <property type="entry name" value="UTP10"/>
</dbReference>
<dbReference type="PROSITE" id="PS50077">
    <property type="entry name" value="HEAT_REPEAT"/>
    <property type="match status" value="1"/>
</dbReference>
<keyword evidence="3 9" id="KW-0690">Ribosome biogenesis</keyword>
<dbReference type="InterPro" id="IPR011989">
    <property type="entry name" value="ARM-like"/>
</dbReference>
<dbReference type="Pfam" id="PF23271">
    <property type="entry name" value="HEAT_GCN1"/>
    <property type="match status" value="1"/>
</dbReference>
<name>A0A1J1IVS7_9DIPT</name>
<keyword evidence="5" id="KW-0677">Repeat</keyword>
<dbReference type="GO" id="GO:0034455">
    <property type="term" value="C:t-UTP complex"/>
    <property type="evidence" value="ECO:0007669"/>
    <property type="project" value="TreeGrafter"/>
</dbReference>
<dbReference type="Gene3D" id="1.25.10.10">
    <property type="entry name" value="Leucine-rich Repeat Variant"/>
    <property type="match status" value="1"/>
</dbReference>
<dbReference type="Proteomes" id="UP000183832">
    <property type="component" value="Unassembled WGS sequence"/>
</dbReference>
<evidence type="ECO:0000313" key="11">
    <source>
        <dbReference type="EMBL" id="CRL02641.1"/>
    </source>
</evidence>
<dbReference type="GO" id="GO:0030515">
    <property type="term" value="F:snoRNA binding"/>
    <property type="evidence" value="ECO:0007669"/>
    <property type="project" value="TreeGrafter"/>
</dbReference>
<sequence>MHLPKIFKSSVIDFLATGYMITAQLFSKTKLDVSLLNQFMNKITNSVQTSLYHSVALLLSLMFQTQTEELIITDNALENIINFKWFPSALEQMRNEGKPFIALYLALISKLLQNIGEKTEDFAKYTKYFESLMAEVVLDDDEAQIIIRCIIDSYTHVPAIGESANQTKKLDEKVENSEFIITLDSDDEDNIPLKPEDVTFWYSAFLHNLERSYPNAFDKVVKDVMSRTPGRKQNGLKNVLGFLLRVSCANNDTNIFENLYHHNAEIRTEAVAYLVRNFEKISLDNNENKDILKLTIAERLNDDNPKVLAEILNIKSSQLIELIGVDELVAKLSKVLMRYWKCPEKWHKVCFLALRMLTSENVFKCSDSNIVHIAVLPFLFSLKFEFIQIIKDSKYGKTTDFIKEFSRKHKDYISSLTDIRTLPSSESILETIERVLLRNEKIGSFSIQFAFLLLATAIEDKRAAKFSLKLIEIVIEVLSSRKLQLANGEVADISMLGRQEIPTKIVAEVFKKVIKNTKFDNSTTIDFSNLNNDMKLKLKIFQYLVTNFFNLKVASEQRMDINGVIKTFLDTICKSDHLMKLEFFSQFCASHVVFQDNDGTSLELQIKTMKLLNNVLRTNQEHVGEYSNEFFQHILISLTAEQTIIREFGMEIFETLYDQNVSSIWKFVIEKLITRKSEILIDDEQMSLIFFLLASKKSSANFKRIIESIITTIEDKETLNYIRSSLLMILKHLNDKKVLDVMSKIGMEIITSSDADDFHRFDDFQSIILKLVLLRINSSTMSYLWALAIKSLDCHRLMFNEDGKYLTPSFLVLKNFDEDFLTALHADQRMEVIQKTIKCSMKDQPKLVQAAHKIFNIIQIDCKITKTILMKMPQLELRIHAKNKKNKPLDGVSIDEGDPLKSDEWKFGVTLLELLQNKSKGLSNEHELIPILFNILDNCSRASIEMNVEFVRQIVLSLLLMICQKTSPDGKSHQRLGVRDQMLRTELVVKCIKESENPQTHHHSLLLLSHLALMTPNQVLNDMMTIFTFVGTTLVRHEDSYSFQIISKVIENVVPALIHKKYGDDEIIPILKIFTSILLQVPDHRRLMLYVKLLTILNVEKFLWVFIGLVIESQVVNHKKGMPNDELPQRIQIALAITKEFDVRTILDASTSLIVHLKELPMFIENKPHTRAINVEDVNVIFNLKTHSDFQLRHFKYLVLQFLKNLLSSPEVSLKVSRLSYEMKLEMKREFQAIILNMLTLIPEISKAINHQKMKSFEKSWHAILQNAFDILEASIELLAPDMLLVVVGNLFLHEFLLVRKKIIELLNRKLEDDYFNECNDEKMLKLIKPLKNICETIGNESNTALEVVQQSTLISIKLLARKLCDDHPEEFIEILDQLTGALDNNEKIKTPVMMNLVICIADLMAMLKVKAIGKLGKFMPNLLKLMTLEDDDSSAFFLLYSVVSAQLKIIETVPMFLSPYLVQIITQLTRLSPGLKLLTDGKIHMLIGKISKTWTSIAQLVPLRVLVPVINEVYHKIIEKQHFDSIKPLMELMFEMFQNIESKELRKSQTELTDFFLNAMQIRCEVEGKNDIEFEKVNDIEDDIIKALVALVMKLSEGSFRPLFENIFNWALRDHPDNYNRAIAFFRFTTHVSASLKSLFLLFASDLIDCAAPILDKCHSSDACFNDNDEKNLYLLEFILKTLHNIFLHDHQNFINTQRFDVIMQPIVDQIDNRSLFNNDGLQELVKKCVAQLAVAASDDILWKQLNYQVLMKTRAENPNKRIFGVKVCIEMAKKLGEDFEPLVPETIPFLSELLEDEDYEVVEACQQGVRELEKTVGESLQKYL</sequence>
<evidence type="ECO:0000256" key="4">
    <source>
        <dbReference type="ARBA" id="ARBA00022552"/>
    </source>
</evidence>
<accession>A0A1J1IVS7</accession>
<evidence type="ECO:0000256" key="5">
    <source>
        <dbReference type="ARBA" id="ARBA00022737"/>
    </source>
</evidence>
<evidence type="ECO:0000256" key="2">
    <source>
        <dbReference type="ARBA" id="ARBA00010559"/>
    </source>
</evidence>
<protein>
    <recommendedName>
        <fullName evidence="9">HEAT repeat-containing protein 1</fullName>
    </recommendedName>
</protein>
<evidence type="ECO:0000256" key="6">
    <source>
        <dbReference type="ARBA" id="ARBA00023242"/>
    </source>
</evidence>
<organism evidence="11 12">
    <name type="scientific">Clunio marinus</name>
    <dbReference type="NCBI Taxonomy" id="568069"/>
    <lineage>
        <taxon>Eukaryota</taxon>
        <taxon>Metazoa</taxon>
        <taxon>Ecdysozoa</taxon>
        <taxon>Arthropoda</taxon>
        <taxon>Hexapoda</taxon>
        <taxon>Insecta</taxon>
        <taxon>Pterygota</taxon>
        <taxon>Neoptera</taxon>
        <taxon>Endopterygota</taxon>
        <taxon>Diptera</taxon>
        <taxon>Nematocera</taxon>
        <taxon>Chironomoidea</taxon>
        <taxon>Chironomidae</taxon>
        <taxon>Clunio</taxon>
    </lineage>
</organism>
<dbReference type="GO" id="GO:0045943">
    <property type="term" value="P:positive regulation of transcription by RNA polymerase I"/>
    <property type="evidence" value="ECO:0007669"/>
    <property type="project" value="TreeGrafter"/>
</dbReference>
<dbReference type="Pfam" id="PF12397">
    <property type="entry name" value="U3snoRNP10"/>
    <property type="match status" value="1"/>
</dbReference>
<keyword evidence="6 9" id="KW-0539">Nucleus</keyword>
<gene>
    <name evidence="11" type="ORF">CLUMA_CG015914</name>
</gene>
<dbReference type="SUPFAM" id="SSF48371">
    <property type="entry name" value="ARM repeat"/>
    <property type="match status" value="2"/>
</dbReference>
<dbReference type="Pfam" id="PF08146">
    <property type="entry name" value="BP28CT"/>
    <property type="match status" value="1"/>
</dbReference>
<dbReference type="InterPro" id="IPR056473">
    <property type="entry name" value="HEAT_Utp10/HEAT1"/>
</dbReference>
<comment type="function">
    <text evidence="9">Involved in nucleolar processing of pre-18S ribosomal RNA.</text>
</comment>
<comment type="similarity">
    <text evidence="2 9">Belongs to the HEATR1/UTP10 family.</text>
</comment>
<feature type="repeat" description="HEAT" evidence="8">
    <location>
        <begin position="1788"/>
        <end position="1826"/>
    </location>
</feature>
<evidence type="ECO:0000256" key="8">
    <source>
        <dbReference type="PROSITE-ProRule" id="PRU00103"/>
    </source>
</evidence>
<dbReference type="GO" id="GO:0030686">
    <property type="term" value="C:90S preribosome"/>
    <property type="evidence" value="ECO:0007669"/>
    <property type="project" value="TreeGrafter"/>
</dbReference>
<dbReference type="STRING" id="568069.A0A1J1IVS7"/>
<dbReference type="InterPro" id="IPR012954">
    <property type="entry name" value="BP28_C_dom"/>
</dbReference>
<dbReference type="Pfam" id="PF23243">
    <property type="entry name" value="HEAT_HEATR1"/>
    <property type="match status" value="1"/>
</dbReference>